<dbReference type="InParanoid" id="A0A067PGZ1"/>
<comment type="similarity">
    <text evidence="1">Belongs to the yippee family.</text>
</comment>
<feature type="domain" description="Yippee" evidence="5">
    <location>
        <begin position="59"/>
        <end position="156"/>
    </location>
</feature>
<name>A0A067PGZ1_9AGAM</name>
<keyword evidence="7" id="KW-1185">Reference proteome</keyword>
<dbReference type="STRING" id="933084.A0A067PGZ1"/>
<evidence type="ECO:0000256" key="2">
    <source>
        <dbReference type="ARBA" id="ARBA00022723"/>
    </source>
</evidence>
<reference evidence="7" key="1">
    <citation type="journal article" date="2014" name="Proc. Natl. Acad. Sci. U.S.A.">
        <title>Extensive sampling of basidiomycete genomes demonstrates inadequacy of the white-rot/brown-rot paradigm for wood decay fungi.</title>
        <authorList>
            <person name="Riley R."/>
            <person name="Salamov A.A."/>
            <person name="Brown D.W."/>
            <person name="Nagy L.G."/>
            <person name="Floudas D."/>
            <person name="Held B.W."/>
            <person name="Levasseur A."/>
            <person name="Lombard V."/>
            <person name="Morin E."/>
            <person name="Otillar R."/>
            <person name="Lindquist E.A."/>
            <person name="Sun H."/>
            <person name="LaButti K.M."/>
            <person name="Schmutz J."/>
            <person name="Jabbour D."/>
            <person name="Luo H."/>
            <person name="Baker S.E."/>
            <person name="Pisabarro A.G."/>
            <person name="Walton J.D."/>
            <person name="Blanchette R.A."/>
            <person name="Henrissat B."/>
            <person name="Martin F."/>
            <person name="Cullen D."/>
            <person name="Hibbett D.S."/>
            <person name="Grigoriev I.V."/>
        </authorList>
    </citation>
    <scope>NUCLEOTIDE SEQUENCE [LARGE SCALE GENOMIC DNA]</scope>
    <source>
        <strain evidence="7">MUCL 33604</strain>
    </source>
</reference>
<evidence type="ECO:0000256" key="1">
    <source>
        <dbReference type="ARBA" id="ARBA00005613"/>
    </source>
</evidence>
<evidence type="ECO:0000256" key="4">
    <source>
        <dbReference type="SAM" id="MobiDB-lite"/>
    </source>
</evidence>
<dbReference type="AlphaFoldDB" id="A0A067PGZ1"/>
<keyword evidence="2" id="KW-0479">Metal-binding</keyword>
<dbReference type="GO" id="GO:0046872">
    <property type="term" value="F:metal ion binding"/>
    <property type="evidence" value="ECO:0007669"/>
    <property type="project" value="UniProtKB-KW"/>
</dbReference>
<evidence type="ECO:0000256" key="3">
    <source>
        <dbReference type="ARBA" id="ARBA00022833"/>
    </source>
</evidence>
<dbReference type="InterPro" id="IPR034751">
    <property type="entry name" value="Yippee"/>
</dbReference>
<dbReference type="Pfam" id="PF03226">
    <property type="entry name" value="Yippee-Mis18"/>
    <property type="match status" value="1"/>
</dbReference>
<accession>A0A067PGZ1</accession>
<dbReference type="HOGENOM" id="CLU_1310312_0_0_1"/>
<gene>
    <name evidence="6" type="ORF">JAAARDRAFT_42279</name>
</gene>
<dbReference type="PANTHER" id="PTHR13848">
    <property type="entry name" value="PROTEIN YIPPEE-LIKE CG15309-RELATED"/>
    <property type="match status" value="1"/>
</dbReference>
<proteinExistence type="inferred from homology"/>
<evidence type="ECO:0000313" key="7">
    <source>
        <dbReference type="Proteomes" id="UP000027265"/>
    </source>
</evidence>
<protein>
    <recommendedName>
        <fullName evidence="5">Yippee domain-containing protein</fullName>
    </recommendedName>
</protein>
<feature type="compositionally biased region" description="Basic residues" evidence="4">
    <location>
        <begin position="31"/>
        <end position="41"/>
    </location>
</feature>
<feature type="region of interest" description="Disordered" evidence="4">
    <location>
        <begin position="157"/>
        <end position="192"/>
    </location>
</feature>
<dbReference type="PROSITE" id="PS51792">
    <property type="entry name" value="YIPPEE"/>
    <property type="match status" value="1"/>
</dbReference>
<feature type="compositionally biased region" description="Polar residues" evidence="4">
    <location>
        <begin position="44"/>
        <end position="53"/>
    </location>
</feature>
<sequence>MSSSSRHTSQHTSSHHTHHAPHNPSQPSSHHQTRHATHHPSPHPNGSNSVDLTSRTHRRPIICRSCGNFITDMDYLLSTAFVGFNGKAALFQQTSNVTLSPPSTRLMCTGAHTIQEMTCAVCQKYIGWNIVRAHDITERWKEGKFLLELEAVTGHESDEEKDEKKKVEAGWGQAEQGGKGDPSRRRATTLIPPVIRKVASRLNINDRRGS</sequence>
<evidence type="ECO:0000259" key="5">
    <source>
        <dbReference type="PROSITE" id="PS51792"/>
    </source>
</evidence>
<dbReference type="OrthoDB" id="6407410at2759"/>
<feature type="region of interest" description="Disordered" evidence="4">
    <location>
        <begin position="1"/>
        <end position="53"/>
    </location>
</feature>
<dbReference type="InterPro" id="IPR039058">
    <property type="entry name" value="Yippee_fam"/>
</dbReference>
<dbReference type="InterPro" id="IPR004910">
    <property type="entry name" value="Yippee/Mis18/Cereblon"/>
</dbReference>
<dbReference type="EMBL" id="KL197763">
    <property type="protein sequence ID" value="KDQ50282.1"/>
    <property type="molecule type" value="Genomic_DNA"/>
</dbReference>
<organism evidence="6 7">
    <name type="scientific">Jaapia argillacea MUCL 33604</name>
    <dbReference type="NCBI Taxonomy" id="933084"/>
    <lineage>
        <taxon>Eukaryota</taxon>
        <taxon>Fungi</taxon>
        <taxon>Dikarya</taxon>
        <taxon>Basidiomycota</taxon>
        <taxon>Agaricomycotina</taxon>
        <taxon>Agaricomycetes</taxon>
        <taxon>Agaricomycetidae</taxon>
        <taxon>Jaapiales</taxon>
        <taxon>Jaapiaceae</taxon>
        <taxon>Jaapia</taxon>
    </lineage>
</organism>
<evidence type="ECO:0000313" key="6">
    <source>
        <dbReference type="EMBL" id="KDQ50282.1"/>
    </source>
</evidence>
<keyword evidence="3" id="KW-0862">Zinc</keyword>
<dbReference type="Proteomes" id="UP000027265">
    <property type="component" value="Unassembled WGS sequence"/>
</dbReference>
<feature type="compositionally biased region" description="Basic and acidic residues" evidence="4">
    <location>
        <begin position="157"/>
        <end position="168"/>
    </location>
</feature>
<feature type="compositionally biased region" description="Low complexity" evidence="4">
    <location>
        <begin position="1"/>
        <end position="12"/>
    </location>
</feature>